<dbReference type="AlphaFoldDB" id="A0A4R0RTE6"/>
<sequence length="343" mass="33476">MKFATFVLSAAALYAASTVSVPIKRDVDPSLVPPFGLQSGINPDGSGNCDGIPGANGKPILIPCACPPAQAEFLQSLNANVAAGFVINNPSVKLSFPTDGSKSAQNARLNAAAVTLQNLHGPGKGCPVASTTFSAQQQAINAEPDNGTAPAPAPAPPAATKPAATASASPAPAPAPSQPAAADPPAVCSPAPVASSSPAASASAAPPPPAATPPANNAASSGKATPDQVAQLAPDLGFTAGKNPTGTGDCDGAVNDASGKPIKVPCACPPDRATFIAALRQDVAAGFAVNNPSVKIDFPTDNSKASQSARVEAAIVALQNLNGPGKGCPVVSTTLGAQQKALA</sequence>
<feature type="chain" id="PRO_5020685805" evidence="2">
    <location>
        <begin position="21"/>
        <end position="343"/>
    </location>
</feature>
<reference evidence="3 4" key="1">
    <citation type="submission" date="2018-11" db="EMBL/GenBank/DDBJ databases">
        <title>Genome assembly of Steccherinum ochraceum LE-BIN_3174, the white-rot fungus of the Steccherinaceae family (The Residual Polyporoid clade, Polyporales, Basidiomycota).</title>
        <authorList>
            <person name="Fedorova T.V."/>
            <person name="Glazunova O.A."/>
            <person name="Landesman E.O."/>
            <person name="Moiseenko K.V."/>
            <person name="Psurtseva N.V."/>
            <person name="Savinova O.S."/>
            <person name="Shakhova N.V."/>
            <person name="Tyazhelova T.V."/>
            <person name="Vasina D.V."/>
        </authorList>
    </citation>
    <scope>NUCLEOTIDE SEQUENCE [LARGE SCALE GENOMIC DNA]</scope>
    <source>
        <strain evidence="3 4">LE-BIN_3174</strain>
    </source>
</reference>
<dbReference type="EMBL" id="RWJN01000162">
    <property type="protein sequence ID" value="TCD65824.1"/>
    <property type="molecule type" value="Genomic_DNA"/>
</dbReference>
<evidence type="ECO:0000256" key="1">
    <source>
        <dbReference type="SAM" id="MobiDB-lite"/>
    </source>
</evidence>
<dbReference type="STRING" id="92696.A0A4R0RTE6"/>
<feature type="signal peptide" evidence="2">
    <location>
        <begin position="1"/>
        <end position="20"/>
    </location>
</feature>
<dbReference type="Proteomes" id="UP000292702">
    <property type="component" value="Unassembled WGS sequence"/>
</dbReference>
<proteinExistence type="predicted"/>
<feature type="region of interest" description="Disordered" evidence="1">
    <location>
        <begin position="142"/>
        <end position="227"/>
    </location>
</feature>
<feature type="compositionally biased region" description="Low complexity" evidence="1">
    <location>
        <begin position="160"/>
        <end position="170"/>
    </location>
</feature>
<name>A0A4R0RTE6_9APHY</name>
<keyword evidence="2" id="KW-0732">Signal</keyword>
<evidence type="ECO:0000313" key="4">
    <source>
        <dbReference type="Proteomes" id="UP000292702"/>
    </source>
</evidence>
<evidence type="ECO:0000256" key="2">
    <source>
        <dbReference type="SAM" id="SignalP"/>
    </source>
</evidence>
<keyword evidence="4" id="KW-1185">Reference proteome</keyword>
<organism evidence="3 4">
    <name type="scientific">Steccherinum ochraceum</name>
    <dbReference type="NCBI Taxonomy" id="92696"/>
    <lineage>
        <taxon>Eukaryota</taxon>
        <taxon>Fungi</taxon>
        <taxon>Dikarya</taxon>
        <taxon>Basidiomycota</taxon>
        <taxon>Agaricomycotina</taxon>
        <taxon>Agaricomycetes</taxon>
        <taxon>Polyporales</taxon>
        <taxon>Steccherinaceae</taxon>
        <taxon>Steccherinum</taxon>
    </lineage>
</organism>
<dbReference type="OrthoDB" id="2140240at2759"/>
<accession>A0A4R0RTE6</accession>
<feature type="compositionally biased region" description="Low complexity" evidence="1">
    <location>
        <begin position="178"/>
        <end position="204"/>
    </location>
</feature>
<evidence type="ECO:0000313" key="3">
    <source>
        <dbReference type="EMBL" id="TCD65824.1"/>
    </source>
</evidence>
<protein>
    <submittedName>
        <fullName evidence="3">Uncharacterized protein</fullName>
    </submittedName>
</protein>
<comment type="caution">
    <text evidence="3">The sequence shown here is derived from an EMBL/GenBank/DDBJ whole genome shotgun (WGS) entry which is preliminary data.</text>
</comment>
<gene>
    <name evidence="3" type="ORF">EIP91_002174</name>
</gene>